<geneLocation type="mitochondrion" evidence="8"/>
<dbReference type="GO" id="GO:0031966">
    <property type="term" value="C:mitochondrial membrane"/>
    <property type="evidence" value="ECO:0007669"/>
    <property type="project" value="UniProtKB-SubCell"/>
</dbReference>
<keyword evidence="3" id="KW-0138">CF(0)</keyword>
<keyword evidence="4" id="KW-0375">Hydrogen ion transport</keyword>
<accession>G8DKC2</accession>
<dbReference type="Pfam" id="PF05405">
    <property type="entry name" value="Mt_ATP-synt_B"/>
    <property type="match status" value="1"/>
</dbReference>
<comment type="subcellular location">
    <subcellularLocation>
        <location evidence="1">Mitochondrion membrane</location>
    </subcellularLocation>
</comment>
<dbReference type="AlphaFoldDB" id="G8DKC2"/>
<organism evidence="8">
    <name type="scientific">Mesostigma viride</name>
    <name type="common">Green alga</name>
    <dbReference type="NCBI Taxonomy" id="41882"/>
    <lineage>
        <taxon>Eukaryota</taxon>
        <taxon>Viridiplantae</taxon>
        <taxon>Streptophyta</taxon>
        <taxon>Mesostigmatophyceae</taxon>
        <taxon>Mesostigmatales</taxon>
        <taxon>Mesostigmataceae</taxon>
        <taxon>Mesostigma</taxon>
    </lineage>
</organism>
<evidence type="ECO:0000256" key="1">
    <source>
        <dbReference type="ARBA" id="ARBA00004325"/>
    </source>
</evidence>
<keyword evidence="5" id="KW-0406">Ion transport</keyword>
<reference evidence="8" key="1">
    <citation type="journal article" date="2012" name="Protist">
        <title>Similar relative mutation rates in the three genetic compartments of mesostigma and chlamydomonas.</title>
        <authorList>
            <person name="Hua J."/>
            <person name="Smith D.R."/>
            <person name="Borza T."/>
            <person name="Lee R.W."/>
        </authorList>
    </citation>
    <scope>NUCLEOTIDE SEQUENCE</scope>
    <source>
        <strain evidence="8">SAG 50-1</strain>
    </source>
</reference>
<keyword evidence="7" id="KW-0472">Membrane</keyword>
<dbReference type="GO" id="GO:0015078">
    <property type="term" value="F:proton transmembrane transporter activity"/>
    <property type="evidence" value="ECO:0007669"/>
    <property type="project" value="InterPro"/>
</dbReference>
<dbReference type="InterPro" id="IPR008688">
    <property type="entry name" value="ATP_synth_Bsub_B/MI25"/>
</dbReference>
<sequence>MVYLLFAFLSVVLISKKIIILNEEVLVALSFLTFLLFARQKAGPLFSEYFRSKNESLLESLQTFTLYQRDLAELAKKKCEEEKEIVNIISNLNNSINFLQKSNLLQKKINNARKEEFSSILQSISSSFREWKNEVPLTRLETFLTLLLNQKPPKHALGLGFNILKSK</sequence>
<gene>
    <name evidence="8" type="primary">ymf39</name>
</gene>
<dbReference type="EMBL" id="HQ667981">
    <property type="protein sequence ID" value="ADU04593.1"/>
    <property type="molecule type" value="Genomic_DNA"/>
</dbReference>
<protein>
    <submittedName>
        <fullName evidence="8">Uncharacterized protein</fullName>
    </submittedName>
</protein>
<evidence type="ECO:0000256" key="4">
    <source>
        <dbReference type="ARBA" id="ARBA00022781"/>
    </source>
</evidence>
<evidence type="ECO:0000256" key="2">
    <source>
        <dbReference type="ARBA" id="ARBA00022448"/>
    </source>
</evidence>
<dbReference type="GO" id="GO:0045259">
    <property type="term" value="C:proton-transporting ATP synthase complex"/>
    <property type="evidence" value="ECO:0007669"/>
    <property type="project" value="UniProtKB-KW"/>
</dbReference>
<dbReference type="GO" id="GO:0015986">
    <property type="term" value="P:proton motive force-driven ATP synthesis"/>
    <property type="evidence" value="ECO:0007669"/>
    <property type="project" value="InterPro"/>
</dbReference>
<evidence type="ECO:0000256" key="5">
    <source>
        <dbReference type="ARBA" id="ARBA00023065"/>
    </source>
</evidence>
<proteinExistence type="predicted"/>
<name>G8DKC2_MESVI</name>
<evidence type="ECO:0000256" key="7">
    <source>
        <dbReference type="ARBA" id="ARBA00023136"/>
    </source>
</evidence>
<evidence type="ECO:0000256" key="6">
    <source>
        <dbReference type="ARBA" id="ARBA00023128"/>
    </source>
</evidence>
<keyword evidence="2" id="KW-0813">Transport</keyword>
<keyword evidence="6 8" id="KW-0496">Mitochondrion</keyword>
<evidence type="ECO:0000313" key="8">
    <source>
        <dbReference type="EMBL" id="ADU04593.1"/>
    </source>
</evidence>
<evidence type="ECO:0000256" key="3">
    <source>
        <dbReference type="ARBA" id="ARBA00022547"/>
    </source>
</evidence>